<evidence type="ECO:0000256" key="4">
    <source>
        <dbReference type="ARBA" id="ARBA00022519"/>
    </source>
</evidence>
<dbReference type="EMBL" id="JBEAAL010000008">
    <property type="protein sequence ID" value="MEQ1405988.1"/>
    <property type="molecule type" value="Genomic_DNA"/>
</dbReference>
<evidence type="ECO:0000256" key="7">
    <source>
        <dbReference type="ARBA" id="ARBA00023136"/>
    </source>
</evidence>
<evidence type="ECO:0000256" key="1">
    <source>
        <dbReference type="ARBA" id="ARBA00004429"/>
    </source>
</evidence>
<feature type="transmembrane region" description="Helical" evidence="9">
    <location>
        <begin position="325"/>
        <end position="348"/>
    </location>
</feature>
<feature type="transmembrane region" description="Helical" evidence="9">
    <location>
        <begin position="117"/>
        <end position="135"/>
    </location>
</feature>
<evidence type="ECO:0000313" key="11">
    <source>
        <dbReference type="Proteomes" id="UP001496627"/>
    </source>
</evidence>
<keyword evidence="2" id="KW-0813">Transport</keyword>
<feature type="transmembrane region" description="Helical" evidence="9">
    <location>
        <begin position="201"/>
        <end position="220"/>
    </location>
</feature>
<keyword evidence="7 9" id="KW-0472">Membrane</keyword>
<organism evidence="10 11">
    <name type="scientific">Neorhizobium phenanthreniclasticum</name>
    <dbReference type="NCBI Taxonomy" id="3157917"/>
    <lineage>
        <taxon>Bacteria</taxon>
        <taxon>Pseudomonadati</taxon>
        <taxon>Pseudomonadota</taxon>
        <taxon>Alphaproteobacteria</taxon>
        <taxon>Hyphomicrobiales</taxon>
        <taxon>Rhizobiaceae</taxon>
        <taxon>Rhizobium/Agrobacterium group</taxon>
        <taxon>Neorhizobium</taxon>
    </lineage>
</organism>
<feature type="transmembrane region" description="Helical" evidence="9">
    <location>
        <begin position="52"/>
        <end position="72"/>
    </location>
</feature>
<evidence type="ECO:0000256" key="8">
    <source>
        <dbReference type="ARBA" id="ARBA00035655"/>
    </source>
</evidence>
<name>A0ABV0M294_9HYPH</name>
<evidence type="ECO:0000256" key="5">
    <source>
        <dbReference type="ARBA" id="ARBA00022692"/>
    </source>
</evidence>
<keyword evidence="3" id="KW-1003">Cell membrane</keyword>
<feature type="transmembrane region" description="Helical" evidence="9">
    <location>
        <begin position="84"/>
        <end position="111"/>
    </location>
</feature>
<keyword evidence="4" id="KW-0997">Cell inner membrane</keyword>
<evidence type="ECO:0000256" key="6">
    <source>
        <dbReference type="ARBA" id="ARBA00022989"/>
    </source>
</evidence>
<evidence type="ECO:0000256" key="9">
    <source>
        <dbReference type="SAM" id="Phobius"/>
    </source>
</evidence>
<dbReference type="PANTHER" id="PTHR30574">
    <property type="entry name" value="INNER MEMBRANE PROTEIN YEDE"/>
    <property type="match status" value="1"/>
</dbReference>
<gene>
    <name evidence="10" type="ORF">ABK249_13675</name>
</gene>
<evidence type="ECO:0000256" key="2">
    <source>
        <dbReference type="ARBA" id="ARBA00022448"/>
    </source>
</evidence>
<feature type="transmembrane region" description="Helical" evidence="9">
    <location>
        <begin position="297"/>
        <end position="319"/>
    </location>
</feature>
<dbReference type="Pfam" id="PF04143">
    <property type="entry name" value="Sulf_transp"/>
    <property type="match status" value="1"/>
</dbReference>
<sequence length="365" mass="38031">MDNIVASAWFLPVAGLLAGCVLGFVARNQRFCTMSALERYWYANDSTGLRTWILAAATALVLTQSLQALGLAASDESFYIRSSFAWTGAILGGVMFGFGMALVGTCGFGALVRLGGGSLRSLVVLIILGVSALSAQKGLIAQARVPIVDNLAIDFGFAGGQSVGLVASYFTGVDLRLAIAGIVAAAMFGWVFRDSDYRRRWWSIGAGMTIGAVIAFGWVATTLASRNSFEIVQLEAGSFVVPVGDALLQLMTFTGSVPDYGVGLVMGVIVGSAINAQVRRTVRWEACDDARELSRHLLGALLMGVGGVFAMGCTIGQGITGVSALAISAPLAFASIALGARIGLAYLIEGSGLAIFRESSVSLDR</sequence>
<dbReference type="RefSeq" id="WP_227704159.1">
    <property type="nucleotide sequence ID" value="NZ_JBEAAL010000008.1"/>
</dbReference>
<feature type="transmembrane region" description="Helical" evidence="9">
    <location>
        <begin position="175"/>
        <end position="192"/>
    </location>
</feature>
<dbReference type="InterPro" id="IPR007272">
    <property type="entry name" value="Sulf_transp_TsuA/YedE"/>
</dbReference>
<evidence type="ECO:0000256" key="3">
    <source>
        <dbReference type="ARBA" id="ARBA00022475"/>
    </source>
</evidence>
<dbReference type="PANTHER" id="PTHR30574:SF1">
    <property type="entry name" value="SULPHUR TRANSPORT DOMAIN-CONTAINING PROTEIN"/>
    <property type="match status" value="1"/>
</dbReference>
<comment type="caution">
    <text evidence="10">The sequence shown here is derived from an EMBL/GenBank/DDBJ whole genome shotgun (WGS) entry which is preliminary data.</text>
</comment>
<keyword evidence="6 9" id="KW-1133">Transmembrane helix</keyword>
<keyword evidence="11" id="KW-1185">Reference proteome</keyword>
<reference evidence="10 11" key="1">
    <citation type="submission" date="2024-05" db="EMBL/GenBank/DDBJ databases">
        <title>Neorhizobium sp. Rsf11, a plant growth promoting and heavy metal resistant PAH-degrader.</title>
        <authorList>
            <person name="Golubev S.N."/>
            <person name="Muratova A.Y."/>
            <person name="Markelova M.I."/>
        </authorList>
    </citation>
    <scope>NUCLEOTIDE SEQUENCE [LARGE SCALE GENOMIC DNA]</scope>
    <source>
        <strain evidence="10 11">Rsf11</strain>
    </source>
</reference>
<accession>A0ABV0M294</accession>
<evidence type="ECO:0000313" key="10">
    <source>
        <dbReference type="EMBL" id="MEQ1405988.1"/>
    </source>
</evidence>
<dbReference type="Proteomes" id="UP001496627">
    <property type="component" value="Unassembled WGS sequence"/>
</dbReference>
<proteinExistence type="inferred from homology"/>
<keyword evidence="5 9" id="KW-0812">Transmembrane</keyword>
<comment type="similarity">
    <text evidence="8">Belongs to the TsuA/YedE (TC 9.B.102) family.</text>
</comment>
<feature type="transmembrane region" description="Helical" evidence="9">
    <location>
        <begin position="260"/>
        <end position="276"/>
    </location>
</feature>
<comment type="subcellular location">
    <subcellularLocation>
        <location evidence="1">Cell inner membrane</location>
        <topology evidence="1">Multi-pass membrane protein</topology>
    </subcellularLocation>
</comment>
<protein>
    <submittedName>
        <fullName evidence="10">YeeE/YedE family protein</fullName>
    </submittedName>
</protein>